<protein>
    <submittedName>
        <fullName evidence="2">Amine oxidase</fullName>
    </submittedName>
</protein>
<keyword evidence="3" id="KW-1185">Reference proteome</keyword>
<dbReference type="GO" id="GO:0016491">
    <property type="term" value="F:oxidoreductase activity"/>
    <property type="evidence" value="ECO:0007669"/>
    <property type="project" value="InterPro"/>
</dbReference>
<dbReference type="Gene3D" id="3.90.660.10">
    <property type="match status" value="1"/>
</dbReference>
<dbReference type="SUPFAM" id="SSF51905">
    <property type="entry name" value="FAD/NAD(P)-binding domain"/>
    <property type="match status" value="1"/>
</dbReference>
<evidence type="ECO:0000259" key="1">
    <source>
        <dbReference type="Pfam" id="PF01593"/>
    </source>
</evidence>
<evidence type="ECO:0000313" key="2">
    <source>
        <dbReference type="EMBL" id="ORY47647.1"/>
    </source>
</evidence>
<dbReference type="Proteomes" id="UP000193642">
    <property type="component" value="Unassembled WGS sequence"/>
</dbReference>
<dbReference type="InterPro" id="IPR036188">
    <property type="entry name" value="FAD/NAD-bd_sf"/>
</dbReference>
<dbReference type="GO" id="GO:0006598">
    <property type="term" value="P:polyamine catabolic process"/>
    <property type="evidence" value="ECO:0007669"/>
    <property type="project" value="TreeGrafter"/>
</dbReference>
<dbReference type="Gene3D" id="3.50.50.60">
    <property type="entry name" value="FAD/NAD(P)-binding domain"/>
    <property type="match status" value="1"/>
</dbReference>
<gene>
    <name evidence="2" type="ORF">BCR33DRAFT_764062</name>
</gene>
<proteinExistence type="predicted"/>
<comment type="caution">
    <text evidence="2">The sequence shown here is derived from an EMBL/GenBank/DDBJ whole genome shotgun (WGS) entry which is preliminary data.</text>
</comment>
<name>A0A1Y2CL14_9FUNG</name>
<dbReference type="AlphaFoldDB" id="A0A1Y2CL14"/>
<dbReference type="PANTHER" id="PTHR10742:SF313">
    <property type="entry name" value="AMINE OXIDASE"/>
    <property type="match status" value="1"/>
</dbReference>
<dbReference type="EMBL" id="MCGO01000013">
    <property type="protein sequence ID" value="ORY47647.1"/>
    <property type="molecule type" value="Genomic_DNA"/>
</dbReference>
<dbReference type="Pfam" id="PF01593">
    <property type="entry name" value="Amino_oxidase"/>
    <property type="match status" value="1"/>
</dbReference>
<reference evidence="2 3" key="1">
    <citation type="submission" date="2016-07" db="EMBL/GenBank/DDBJ databases">
        <title>Pervasive Adenine N6-methylation of Active Genes in Fungi.</title>
        <authorList>
            <consortium name="DOE Joint Genome Institute"/>
            <person name="Mondo S.J."/>
            <person name="Dannebaum R.O."/>
            <person name="Kuo R.C."/>
            <person name="Labutti K."/>
            <person name="Haridas S."/>
            <person name="Kuo A."/>
            <person name="Salamov A."/>
            <person name="Ahrendt S.R."/>
            <person name="Lipzen A."/>
            <person name="Sullivan W."/>
            <person name="Andreopoulos W.B."/>
            <person name="Clum A."/>
            <person name="Lindquist E."/>
            <person name="Daum C."/>
            <person name="Ramamoorthy G.K."/>
            <person name="Gryganskyi A."/>
            <person name="Culley D."/>
            <person name="Magnuson J.K."/>
            <person name="James T.Y."/>
            <person name="O'Malley M.A."/>
            <person name="Stajich J.E."/>
            <person name="Spatafora J.W."/>
            <person name="Visel A."/>
            <person name="Grigoriev I.V."/>
        </authorList>
    </citation>
    <scope>NUCLEOTIDE SEQUENCE [LARGE SCALE GENOMIC DNA]</scope>
    <source>
        <strain evidence="2 3">JEL800</strain>
    </source>
</reference>
<feature type="domain" description="Amine oxidase" evidence="1">
    <location>
        <begin position="17"/>
        <end position="421"/>
    </location>
</feature>
<sequence length="422" mass="47614">MTTTKTIPSVIILGAGVSGIFAAKALKEAGINDVTVLEGRADVIGGRLHKAEFPPGSGRYVEIGGNWIEGLGNKGDENPVMPLAQKYNMVYTATDFTNTTYRGQDGSSDQTIFKERLEVFTNMFDSVCTIAEERTKKDLLDVSLRTAYRIAGWNPDNELDNSIEWNSFDYEQAETPDVSSFEYTADLKTFTNFGEDSDFIADQRGYQHIVEEEAKALGLGYGSDRLLLNKVVTEIVWAEGTSATDSAMSLQLDLPIEKQSRVTVKCKDGSSYTADYVICSFSLGVLQNHDVKFTPTLPSWKLQAINQFHMATYTKIFIAFPHKFWPDETEFIWYGADRRGEYSNWHNLEAKAYKPYFPHDHVLLCTVTDQVAFRIERQSDKATQKEMMAVLRNMYGQDIPEPIAILVPRWNHDPLFRGTFSN</sequence>
<dbReference type="InterPro" id="IPR050281">
    <property type="entry name" value="Flavin_monoamine_oxidase"/>
</dbReference>
<accession>A0A1Y2CL14</accession>
<dbReference type="InterPro" id="IPR002937">
    <property type="entry name" value="Amino_oxidase"/>
</dbReference>
<dbReference type="STRING" id="329046.A0A1Y2CL14"/>
<dbReference type="PANTHER" id="PTHR10742">
    <property type="entry name" value="FLAVIN MONOAMINE OXIDASE"/>
    <property type="match status" value="1"/>
</dbReference>
<dbReference type="OrthoDB" id="5046242at2759"/>
<organism evidence="2 3">
    <name type="scientific">Rhizoclosmatium globosum</name>
    <dbReference type="NCBI Taxonomy" id="329046"/>
    <lineage>
        <taxon>Eukaryota</taxon>
        <taxon>Fungi</taxon>
        <taxon>Fungi incertae sedis</taxon>
        <taxon>Chytridiomycota</taxon>
        <taxon>Chytridiomycota incertae sedis</taxon>
        <taxon>Chytridiomycetes</taxon>
        <taxon>Chytridiales</taxon>
        <taxon>Chytriomycetaceae</taxon>
        <taxon>Rhizoclosmatium</taxon>
    </lineage>
</organism>
<dbReference type="SUPFAM" id="SSF54373">
    <property type="entry name" value="FAD-linked reductases, C-terminal domain"/>
    <property type="match status" value="1"/>
</dbReference>
<evidence type="ECO:0000313" key="3">
    <source>
        <dbReference type="Proteomes" id="UP000193642"/>
    </source>
</evidence>